<feature type="chain" id="PRO_5003154817" evidence="1">
    <location>
        <begin position="19"/>
        <end position="208"/>
    </location>
</feature>
<feature type="signal peptide" evidence="1">
    <location>
        <begin position="1"/>
        <end position="18"/>
    </location>
</feature>
<dbReference type="EMBL" id="FQ312005">
    <property type="protein sequence ID" value="CBW28082.1"/>
    <property type="molecule type" value="Genomic_DNA"/>
</dbReference>
<dbReference type="Proteomes" id="UP000008963">
    <property type="component" value="Chromosome"/>
</dbReference>
<dbReference type="RefSeq" id="WP_014245851.1">
    <property type="nucleotide sequence ID" value="NC_016620.1"/>
</dbReference>
<protein>
    <submittedName>
        <fullName evidence="2">Exported protein</fullName>
    </submittedName>
</protein>
<evidence type="ECO:0000256" key="1">
    <source>
        <dbReference type="SAM" id="SignalP"/>
    </source>
</evidence>
<dbReference type="PATRIC" id="fig|862908.3.peg.3191"/>
<accession>E1X112</accession>
<dbReference type="HOGENOM" id="CLU_1319444_0_0_7"/>
<proteinExistence type="predicted"/>
<keyword evidence="1" id="KW-0732">Signal</keyword>
<sequence length="208" mass="23153">MKAIIAGLILATSLSSLASQNASIVKVFDGTNATCKTSQDAYRYKLQAHLVKQAKYEINGDNLELDLKATMLSCDKTETGYSFSKANLFDTFTYQVLMSVDENGEAVFSTVEVSTNEAEVVLFDNKTYQKVVSIESKNNSTKTTEYSASVALDKVLNASELEKFNAGEEVQKTLDLFLKRNINVENGELNMRYTQSYGAFRLKLKLKK</sequence>
<evidence type="ECO:0000313" key="3">
    <source>
        <dbReference type="Proteomes" id="UP000008963"/>
    </source>
</evidence>
<dbReference type="AlphaFoldDB" id="E1X112"/>
<dbReference type="KEGG" id="bmx:BMS_3338"/>
<evidence type="ECO:0000313" key="2">
    <source>
        <dbReference type="EMBL" id="CBW28082.1"/>
    </source>
</evidence>
<name>E1X112_HALMS</name>
<gene>
    <name evidence="2" type="ordered locus">BMS_3338</name>
</gene>
<keyword evidence="3" id="KW-1185">Reference proteome</keyword>
<reference evidence="3" key="1">
    <citation type="journal article" date="2013" name="ISME J.">
        <title>A small predatory core genome in the divergent marine Bacteriovorax marinus SJ and the terrestrial Bdellovibrio bacteriovorus.</title>
        <authorList>
            <person name="Crossman L.C."/>
            <person name="Chen H."/>
            <person name="Cerdeno-Tarraga A.M."/>
            <person name="Brooks K."/>
            <person name="Quail M.A."/>
            <person name="Pineiro S.A."/>
            <person name="Hobley L."/>
            <person name="Sockett R.E."/>
            <person name="Bentley S.D."/>
            <person name="Parkhill J."/>
            <person name="Williams H.N."/>
            <person name="Stine O.C."/>
        </authorList>
    </citation>
    <scope>NUCLEOTIDE SEQUENCE [LARGE SCALE GENOMIC DNA]</scope>
    <source>
        <strain evidence="3">ATCC BAA-682 / DSM 15412 / SJ</strain>
    </source>
</reference>
<organism evidence="2 3">
    <name type="scientific">Halobacteriovorax marinus (strain ATCC BAA-682 / DSM 15412 / SJ)</name>
    <name type="common">Bacteriovorax marinus</name>
    <dbReference type="NCBI Taxonomy" id="862908"/>
    <lineage>
        <taxon>Bacteria</taxon>
        <taxon>Pseudomonadati</taxon>
        <taxon>Bdellovibrionota</taxon>
        <taxon>Bacteriovoracia</taxon>
        <taxon>Bacteriovoracales</taxon>
        <taxon>Halobacteriovoraceae</taxon>
        <taxon>Halobacteriovorax</taxon>
    </lineage>
</organism>